<comment type="similarity">
    <text evidence="1">Belongs to the cycloisomerase 2 family.</text>
</comment>
<reference evidence="3 4" key="1">
    <citation type="submission" date="2018-12" db="EMBL/GenBank/DDBJ databases">
        <title>Draft genome sequence of Xylaria grammica IHI A82.</title>
        <authorList>
            <person name="Buettner E."/>
            <person name="Kellner H."/>
        </authorList>
    </citation>
    <scope>NUCLEOTIDE SEQUENCE [LARGE SCALE GENOMIC DNA]</scope>
    <source>
        <strain evidence="3 4">IHI A82</strain>
    </source>
</reference>
<evidence type="ECO:0000256" key="1">
    <source>
        <dbReference type="ARBA" id="ARBA00005564"/>
    </source>
</evidence>
<feature type="chain" id="PRO_5019026365" description="6-phosphogluconolactonase" evidence="2">
    <location>
        <begin position="19"/>
        <end position="387"/>
    </location>
</feature>
<proteinExistence type="inferred from homology"/>
<dbReference type="PANTHER" id="PTHR30344:SF1">
    <property type="entry name" value="6-PHOSPHOGLUCONOLACTONASE"/>
    <property type="match status" value="1"/>
</dbReference>
<organism evidence="3 4">
    <name type="scientific">Xylaria grammica</name>
    <dbReference type="NCBI Taxonomy" id="363999"/>
    <lineage>
        <taxon>Eukaryota</taxon>
        <taxon>Fungi</taxon>
        <taxon>Dikarya</taxon>
        <taxon>Ascomycota</taxon>
        <taxon>Pezizomycotina</taxon>
        <taxon>Sordariomycetes</taxon>
        <taxon>Xylariomycetidae</taxon>
        <taxon>Xylariales</taxon>
        <taxon>Xylariaceae</taxon>
        <taxon>Xylaria</taxon>
    </lineage>
</organism>
<dbReference type="EMBL" id="RYZI01000419">
    <property type="protein sequence ID" value="RWA05619.1"/>
    <property type="molecule type" value="Genomic_DNA"/>
</dbReference>
<dbReference type="Pfam" id="PF10282">
    <property type="entry name" value="Lactonase"/>
    <property type="match status" value="1"/>
</dbReference>
<protein>
    <recommendedName>
        <fullName evidence="5">6-phosphogluconolactonase</fullName>
    </recommendedName>
</protein>
<sequence>MMLPSLVTLLSVGSMATAAPTTMNARDAVSRRLLIGGPSQILAVDFNGTSFEVVGKNVTSGAAPSWMRLKSSTKTLYAVDENTSNLNQFKLDDTKLSYTSSVTGSAGVVFLEFNKDQTRMVGAAYGSGMIDVWDVSADTPKILKQVKVEGALGPNQKIHHPHQALLDPTGRFMIIPDLGGDQILVLDTKDDKYEITKTVSLFAGAGPRHGGFITSGNNTFYTLACELSNKVILFQVDYTGDELAFKEISTQSTYGAEFPPANATSAAAGTVAIANNKDVYISNRLSGNATDSISHFVFDAKTTSLNFAHTASSHGILPRDISLSIDKDQSLLFVANQGGDNGLVALHRCPVTGRLDATPVAAKSLAELVAPGMEKEANAGPQFVQEI</sequence>
<keyword evidence="2" id="KW-0732">Signal</keyword>
<dbReference type="STRING" id="363999.A0A439CTX6"/>
<dbReference type="AlphaFoldDB" id="A0A439CTX6"/>
<accession>A0A439CTX6</accession>
<dbReference type="InterPro" id="IPR019405">
    <property type="entry name" value="Lactonase_7-beta_prop"/>
</dbReference>
<evidence type="ECO:0000313" key="4">
    <source>
        <dbReference type="Proteomes" id="UP000286045"/>
    </source>
</evidence>
<dbReference type="SUPFAM" id="SSF51004">
    <property type="entry name" value="C-terminal (heme d1) domain of cytochrome cd1-nitrite reductase"/>
    <property type="match status" value="1"/>
</dbReference>
<evidence type="ECO:0000256" key="2">
    <source>
        <dbReference type="SAM" id="SignalP"/>
    </source>
</evidence>
<dbReference type="InterPro" id="IPR015943">
    <property type="entry name" value="WD40/YVTN_repeat-like_dom_sf"/>
</dbReference>
<gene>
    <name evidence="3" type="ORF">EKO27_g9487</name>
</gene>
<dbReference type="InterPro" id="IPR050282">
    <property type="entry name" value="Cycloisomerase_2"/>
</dbReference>
<name>A0A439CTX6_9PEZI</name>
<dbReference type="PANTHER" id="PTHR30344">
    <property type="entry name" value="6-PHOSPHOGLUCONOLACTONASE-RELATED"/>
    <property type="match status" value="1"/>
</dbReference>
<dbReference type="InterPro" id="IPR011048">
    <property type="entry name" value="Haem_d1_sf"/>
</dbReference>
<feature type="signal peptide" evidence="2">
    <location>
        <begin position="1"/>
        <end position="18"/>
    </location>
</feature>
<evidence type="ECO:0008006" key="5">
    <source>
        <dbReference type="Google" id="ProtNLM"/>
    </source>
</evidence>
<comment type="caution">
    <text evidence="3">The sequence shown here is derived from an EMBL/GenBank/DDBJ whole genome shotgun (WGS) entry which is preliminary data.</text>
</comment>
<dbReference type="Proteomes" id="UP000286045">
    <property type="component" value="Unassembled WGS sequence"/>
</dbReference>
<dbReference type="Gene3D" id="2.130.10.10">
    <property type="entry name" value="YVTN repeat-like/Quinoprotein amine dehydrogenase"/>
    <property type="match status" value="1"/>
</dbReference>
<keyword evidence="4" id="KW-1185">Reference proteome</keyword>
<dbReference type="GO" id="GO:0017057">
    <property type="term" value="F:6-phosphogluconolactonase activity"/>
    <property type="evidence" value="ECO:0007669"/>
    <property type="project" value="TreeGrafter"/>
</dbReference>
<evidence type="ECO:0000313" key="3">
    <source>
        <dbReference type="EMBL" id="RWA05619.1"/>
    </source>
</evidence>